<reference evidence="2" key="2">
    <citation type="journal article" date="2024" name="Nature">
        <title>Anoxygenic phototroph of the Chloroflexota uses a type I reaction centre.</title>
        <authorList>
            <person name="Tsuji J.M."/>
            <person name="Shaw N.A."/>
            <person name="Nagashima S."/>
            <person name="Venkiteswaran J.J."/>
            <person name="Schiff S.L."/>
            <person name="Watanabe T."/>
            <person name="Fukui M."/>
            <person name="Hanada S."/>
            <person name="Tank M."/>
            <person name="Neufeld J.D."/>
        </authorList>
    </citation>
    <scope>NUCLEOTIDE SEQUENCE</scope>
    <source>
        <strain evidence="2">L227-S17</strain>
    </source>
</reference>
<dbReference type="SUPFAM" id="SSF52172">
    <property type="entry name" value="CheY-like"/>
    <property type="match status" value="1"/>
</dbReference>
<dbReference type="RefSeq" id="WP_341468217.1">
    <property type="nucleotide sequence ID" value="NZ_CP128399.1"/>
</dbReference>
<dbReference type="EMBL" id="CP128399">
    <property type="protein sequence ID" value="WJW66333.1"/>
    <property type="molecule type" value="Genomic_DNA"/>
</dbReference>
<keyword evidence="4" id="KW-1185">Reference proteome</keyword>
<dbReference type="AlphaFoldDB" id="A0A8T7LW65"/>
<dbReference type="Gene3D" id="3.40.50.2300">
    <property type="match status" value="1"/>
</dbReference>
<dbReference type="Proteomes" id="UP000521676">
    <property type="component" value="Unassembled WGS sequence"/>
</dbReference>
<evidence type="ECO:0000313" key="3">
    <source>
        <dbReference type="Proteomes" id="UP000521676"/>
    </source>
</evidence>
<evidence type="ECO:0008006" key="5">
    <source>
        <dbReference type="Google" id="ProtNLM"/>
    </source>
</evidence>
<sequence>MGVERVSILVIGQASDELTQSLSSINISKNIRFELITTADLTTATKLLSNENSDLVILSYPSQTLDVLKSSIRKLHEININLPVIVILDNYEETLVESVLDIGAKDYLVRGQINNDIIIRRVFSVFVQGNGTNTAASREYKEFERLSTPPGTGITAQAFGVASLAEIATDTFSELIQDYAKLLHEAVESQIFKVNHNISERLRSIADGLGFLKAGPRDIVLLHQKALKIATVSRPPEQAKIYAEEGRYLLLELMGHLVSYYRNYYVYETRNKSFVNGREPGV</sequence>
<dbReference type="InterPro" id="IPR011006">
    <property type="entry name" value="CheY-like_superfamily"/>
</dbReference>
<dbReference type="Proteomes" id="UP001431572">
    <property type="component" value="Chromosome 1"/>
</dbReference>
<accession>A0A8T7LW65</accession>
<reference evidence="1 3" key="1">
    <citation type="submission" date="2020-06" db="EMBL/GenBank/DDBJ databases">
        <title>Anoxygenic phototrophic Chloroflexota member uses a Type I reaction center.</title>
        <authorList>
            <person name="Tsuji J.M."/>
            <person name="Shaw N.A."/>
            <person name="Nagashima S."/>
            <person name="Venkiteswaran J."/>
            <person name="Schiff S.L."/>
            <person name="Hanada S."/>
            <person name="Tank M."/>
            <person name="Neufeld J.D."/>
        </authorList>
    </citation>
    <scope>NUCLEOTIDE SEQUENCE [LARGE SCALE GENOMIC DNA]</scope>
    <source>
        <strain evidence="1">L227-S17</strain>
    </source>
</reference>
<dbReference type="EMBL" id="JACATZ010000001">
    <property type="protein sequence ID" value="NWJ44442.1"/>
    <property type="molecule type" value="Genomic_DNA"/>
</dbReference>
<evidence type="ECO:0000313" key="4">
    <source>
        <dbReference type="Proteomes" id="UP001431572"/>
    </source>
</evidence>
<evidence type="ECO:0000313" key="1">
    <source>
        <dbReference type="EMBL" id="NWJ44442.1"/>
    </source>
</evidence>
<evidence type="ECO:0000313" key="2">
    <source>
        <dbReference type="EMBL" id="WJW66333.1"/>
    </source>
</evidence>
<proteinExistence type="predicted"/>
<name>A0A8T7LW65_9CHLR</name>
<protein>
    <recommendedName>
        <fullName evidence="5">Response regulatory domain-containing protein</fullName>
    </recommendedName>
</protein>
<organism evidence="1 3">
    <name type="scientific">Candidatus Chlorohelix allophototropha</name>
    <dbReference type="NCBI Taxonomy" id="3003348"/>
    <lineage>
        <taxon>Bacteria</taxon>
        <taxon>Bacillati</taxon>
        <taxon>Chloroflexota</taxon>
        <taxon>Chloroflexia</taxon>
        <taxon>Candidatus Chloroheliales</taxon>
        <taxon>Candidatus Chloroheliaceae</taxon>
        <taxon>Candidatus Chlorohelix</taxon>
    </lineage>
</organism>
<gene>
    <name evidence="1" type="ORF">HXX08_01045</name>
    <name evidence="2" type="ORF">OZ401_002129</name>
</gene>